<dbReference type="InterPro" id="IPR053229">
    <property type="entry name" value="NADH-Q_oxidrdct_subunit"/>
</dbReference>
<dbReference type="EMBL" id="VDCV01000016">
    <property type="protein sequence ID" value="KAB5519065.1"/>
    <property type="molecule type" value="Genomic_DNA"/>
</dbReference>
<dbReference type="InterPro" id="IPR019721">
    <property type="entry name" value="NADH-UbQ_OxRdtase_su21_N"/>
</dbReference>
<feature type="domain" description="NADH-ubiquinone oxidoreductase 21kDa subunit N-terminal" evidence="1">
    <location>
        <begin position="11"/>
        <end position="89"/>
    </location>
</feature>
<dbReference type="PANTHER" id="PTHR34062:SF1">
    <property type="entry name" value="NADH-UBIQUINONE OXIDOREDUCTASE 21KDA SUBUNIT N-TERMINAL DOMAIN-CONTAINING PROTEIN"/>
    <property type="match status" value="1"/>
</dbReference>
<keyword evidence="3" id="KW-1185">Reference proteome</keyword>
<accession>A0A5N5JPM9</accession>
<reference evidence="3" key="1">
    <citation type="journal article" date="2019" name="Gigascience">
        <title>De novo genome assembly of the endangered Acer yangbiense, a plant species with extremely small populations endemic to Yunnan Province, China.</title>
        <authorList>
            <person name="Yang J."/>
            <person name="Wariss H.M."/>
            <person name="Tao L."/>
            <person name="Zhang R."/>
            <person name="Yun Q."/>
            <person name="Hollingsworth P."/>
            <person name="Dao Z."/>
            <person name="Luo G."/>
            <person name="Guo H."/>
            <person name="Ma Y."/>
            <person name="Sun W."/>
        </authorList>
    </citation>
    <scope>NUCLEOTIDE SEQUENCE [LARGE SCALE GENOMIC DNA]</scope>
    <source>
        <strain evidence="3">cv. br00</strain>
    </source>
</reference>
<dbReference type="AlphaFoldDB" id="A0A5N5JPM9"/>
<sequence>MNTDITASAKPEYPVIDRNPAFTKVVGNFNTLDYCRFITLTGVSVTVGYLSGIKPGIKGPSMVTGGLIGIMGGFMYAYQNSAGRLMGFFPNEDSVLHLLDKSFFLCSLLCVIPSDFIGGKEGLHPRRTETSHLDGLEKMGFGMPIRICCLIFMSWYQDTKPDGVVLIAQLRLKMLSGRLFLRSSTKILMFPSLFWKVLYVCGRVSDMFFLDLHLSIIPKITDILVDNGLAMSWIVLLSFRHWRARSRFDFVHCFCLAPLAASSYTTEMTF</sequence>
<evidence type="ECO:0000259" key="1">
    <source>
        <dbReference type="Pfam" id="PF10785"/>
    </source>
</evidence>
<evidence type="ECO:0000313" key="3">
    <source>
        <dbReference type="Proteomes" id="UP000326939"/>
    </source>
</evidence>
<evidence type="ECO:0000313" key="2">
    <source>
        <dbReference type="EMBL" id="KAB5519065.1"/>
    </source>
</evidence>
<gene>
    <name evidence="2" type="ORF">DKX38_023384</name>
</gene>
<dbReference type="Pfam" id="PF10785">
    <property type="entry name" value="NADH-u_ox-rdase"/>
    <property type="match status" value="1"/>
</dbReference>
<protein>
    <recommendedName>
        <fullName evidence="1">NADH-ubiquinone oxidoreductase 21kDa subunit N-terminal domain-containing protein</fullName>
    </recommendedName>
</protein>
<proteinExistence type="predicted"/>
<name>A0A5N5JPM9_9ROSI</name>
<comment type="caution">
    <text evidence="2">The sequence shown here is derived from an EMBL/GenBank/DDBJ whole genome shotgun (WGS) entry which is preliminary data.</text>
</comment>
<organism evidence="2 3">
    <name type="scientific">Salix brachista</name>
    <dbReference type="NCBI Taxonomy" id="2182728"/>
    <lineage>
        <taxon>Eukaryota</taxon>
        <taxon>Viridiplantae</taxon>
        <taxon>Streptophyta</taxon>
        <taxon>Embryophyta</taxon>
        <taxon>Tracheophyta</taxon>
        <taxon>Spermatophyta</taxon>
        <taxon>Magnoliopsida</taxon>
        <taxon>eudicotyledons</taxon>
        <taxon>Gunneridae</taxon>
        <taxon>Pentapetalae</taxon>
        <taxon>rosids</taxon>
        <taxon>fabids</taxon>
        <taxon>Malpighiales</taxon>
        <taxon>Salicaceae</taxon>
        <taxon>Saliceae</taxon>
        <taxon>Salix</taxon>
    </lineage>
</organism>
<dbReference type="PANTHER" id="PTHR34062">
    <property type="entry name" value="OXIDOREDUCTASE 21 KDA SUBUNIT, PUTATIVE (AFU_ORTHOLOGUE AFUA_4G04750)-RELATED"/>
    <property type="match status" value="1"/>
</dbReference>
<dbReference type="Proteomes" id="UP000326939">
    <property type="component" value="Chromosome 16"/>
</dbReference>